<dbReference type="eggNOG" id="ENOG502Z98W">
    <property type="taxonomic scope" value="Bacteria"/>
</dbReference>
<comment type="caution">
    <text evidence="1">The sequence shown here is derived from an EMBL/GenBank/DDBJ whole genome shotgun (WGS) entry which is preliminary data.</text>
</comment>
<dbReference type="STRING" id="485913.Krac_2893"/>
<protein>
    <submittedName>
        <fullName evidence="1">MULE transposase, conserved domain</fullName>
    </submittedName>
</protein>
<dbReference type="AlphaFoldDB" id="D6TZX3"/>
<organism evidence="1 2">
    <name type="scientific">Ktedonobacter racemifer DSM 44963</name>
    <dbReference type="NCBI Taxonomy" id="485913"/>
    <lineage>
        <taxon>Bacteria</taxon>
        <taxon>Bacillati</taxon>
        <taxon>Chloroflexota</taxon>
        <taxon>Ktedonobacteria</taxon>
        <taxon>Ktedonobacterales</taxon>
        <taxon>Ktedonobacteraceae</taxon>
        <taxon>Ktedonobacter</taxon>
    </lineage>
</organism>
<name>D6TZX3_KTERA</name>
<proteinExistence type="predicted"/>
<accession>D6TZX3</accession>
<sequence>MARPSVASHGLLAETLLPTQRTCRLCHHSAHIAYYTHRTVMTLSGGYRLRLAVRRCQNPECLQYHRPYRPEEEGGWALPHGEYGLDVIALVGMLRYRQHHSLTELHQALRDRGISIGERTVLHLLARYEELVSVHLANQDRLHSILSQQEYVILALDGLRPDIGHEVLWVLRDSVSGEILLARPLLSECEADLVVLITEVQKMLPVPIRGVISDGQHSIRNAVASALPEIPHQLCHFHYLREAAKPVYEADRHAKKELKKQVRGVRPIERVVEKRNDDEAAIIRSYCSAVRSSLTDDGHPPLAAPGLTLHERLTLIVASLERGAKKRGFPTELECLHQLLTKGLTTTAALWPDVQAGYAWVHRAAHLLANAEQQAAKEVQENYLSLLDEMRQEVDTSEPLRKMIATFLKVTDSYRPGLFFCYDEPDLPRTNNDLEHLFGSTRYHERRATGRKQASPGLVVRGAVRIVASVASQRYHFKGPELQPCNLTQWRALRHQVENRHEARREQYRFRKAPAEYLVALEEKLSQRTMRS</sequence>
<gene>
    <name evidence="1" type="ORF">Krac_2893</name>
</gene>
<keyword evidence="2" id="KW-1185">Reference proteome</keyword>
<dbReference type="InParanoid" id="D6TZX3"/>
<evidence type="ECO:0000313" key="1">
    <source>
        <dbReference type="EMBL" id="EFH82113.1"/>
    </source>
</evidence>
<reference evidence="1 2" key="1">
    <citation type="journal article" date="2011" name="Stand. Genomic Sci.">
        <title>Non-contiguous finished genome sequence and contextual data of the filamentous soil bacterium Ktedonobacter racemifer type strain (SOSP1-21).</title>
        <authorList>
            <person name="Chang Y.J."/>
            <person name="Land M."/>
            <person name="Hauser L."/>
            <person name="Chertkov O."/>
            <person name="Del Rio T.G."/>
            <person name="Nolan M."/>
            <person name="Copeland A."/>
            <person name="Tice H."/>
            <person name="Cheng J.F."/>
            <person name="Lucas S."/>
            <person name="Han C."/>
            <person name="Goodwin L."/>
            <person name="Pitluck S."/>
            <person name="Ivanova N."/>
            <person name="Ovchinikova G."/>
            <person name="Pati A."/>
            <person name="Chen A."/>
            <person name="Palaniappan K."/>
            <person name="Mavromatis K."/>
            <person name="Liolios K."/>
            <person name="Brettin T."/>
            <person name="Fiebig A."/>
            <person name="Rohde M."/>
            <person name="Abt B."/>
            <person name="Goker M."/>
            <person name="Detter J.C."/>
            <person name="Woyke T."/>
            <person name="Bristow J."/>
            <person name="Eisen J.A."/>
            <person name="Markowitz V."/>
            <person name="Hugenholtz P."/>
            <person name="Kyrpides N.C."/>
            <person name="Klenk H.P."/>
            <person name="Lapidus A."/>
        </authorList>
    </citation>
    <scope>NUCLEOTIDE SEQUENCE [LARGE SCALE GENOMIC DNA]</scope>
    <source>
        <strain evidence="2">DSM 44963</strain>
    </source>
</reference>
<dbReference type="Proteomes" id="UP000004508">
    <property type="component" value="Unassembled WGS sequence"/>
</dbReference>
<dbReference type="EMBL" id="ADVG01000004">
    <property type="protein sequence ID" value="EFH82113.1"/>
    <property type="molecule type" value="Genomic_DNA"/>
</dbReference>
<evidence type="ECO:0000313" key="2">
    <source>
        <dbReference type="Proteomes" id="UP000004508"/>
    </source>
</evidence>